<dbReference type="InterPro" id="IPR036890">
    <property type="entry name" value="HATPase_C_sf"/>
</dbReference>
<dbReference type="GO" id="GO:0000155">
    <property type="term" value="F:phosphorelay sensor kinase activity"/>
    <property type="evidence" value="ECO:0007669"/>
    <property type="project" value="InterPro"/>
</dbReference>
<evidence type="ECO:0000256" key="8">
    <source>
        <dbReference type="ARBA" id="ARBA00023136"/>
    </source>
</evidence>
<dbReference type="SMART" id="SM00387">
    <property type="entry name" value="HATPase_c"/>
    <property type="match status" value="1"/>
</dbReference>
<dbReference type="InterPro" id="IPR003594">
    <property type="entry name" value="HATPase_dom"/>
</dbReference>
<dbReference type="Gene3D" id="3.30.565.10">
    <property type="entry name" value="Histidine kinase-like ATPase, C-terminal domain"/>
    <property type="match status" value="1"/>
</dbReference>
<name>A0A6J4P685_9ACTN</name>
<dbReference type="GO" id="GO:0005886">
    <property type="term" value="C:plasma membrane"/>
    <property type="evidence" value="ECO:0007669"/>
    <property type="project" value="UniProtKB-SubCell"/>
</dbReference>
<keyword evidence="5" id="KW-0418">Kinase</keyword>
<dbReference type="EMBL" id="CADCUM010000118">
    <property type="protein sequence ID" value="CAA9401293.1"/>
    <property type="molecule type" value="Genomic_DNA"/>
</dbReference>
<keyword evidence="7" id="KW-0902">Two-component regulatory system</keyword>
<evidence type="ECO:0000256" key="2">
    <source>
        <dbReference type="ARBA" id="ARBA00022475"/>
    </source>
</evidence>
<dbReference type="AlphaFoldDB" id="A0A6J4P685"/>
<feature type="domain" description="Histidine kinase/HSP90-like ATPase" evidence="10">
    <location>
        <begin position="563"/>
        <end position="652"/>
    </location>
</feature>
<evidence type="ECO:0000256" key="7">
    <source>
        <dbReference type="ARBA" id="ARBA00023012"/>
    </source>
</evidence>
<evidence type="ECO:0000256" key="6">
    <source>
        <dbReference type="ARBA" id="ARBA00022989"/>
    </source>
</evidence>
<keyword evidence="2" id="KW-1003">Cell membrane</keyword>
<keyword evidence="8 9" id="KW-0472">Membrane</keyword>
<dbReference type="Pfam" id="PF07730">
    <property type="entry name" value="HisKA_3"/>
    <property type="match status" value="1"/>
</dbReference>
<evidence type="ECO:0000259" key="10">
    <source>
        <dbReference type="SMART" id="SM00387"/>
    </source>
</evidence>
<proteinExistence type="predicted"/>
<comment type="subcellular location">
    <subcellularLocation>
        <location evidence="1">Cell membrane</location>
        <topology evidence="1">Multi-pass membrane protein</topology>
    </subcellularLocation>
</comment>
<evidence type="ECO:0000256" key="3">
    <source>
        <dbReference type="ARBA" id="ARBA00022679"/>
    </source>
</evidence>
<evidence type="ECO:0000256" key="4">
    <source>
        <dbReference type="ARBA" id="ARBA00022692"/>
    </source>
</evidence>
<feature type="transmembrane region" description="Helical" evidence="9">
    <location>
        <begin position="98"/>
        <end position="124"/>
    </location>
</feature>
<feature type="transmembrane region" description="Helical" evidence="9">
    <location>
        <begin position="64"/>
        <end position="86"/>
    </location>
</feature>
<protein>
    <recommendedName>
        <fullName evidence="10">Histidine kinase/HSP90-like ATPase domain-containing protein</fullName>
    </recommendedName>
</protein>
<accession>A0A6J4P685</accession>
<gene>
    <name evidence="11" type="ORF">AVDCRST_MAG32-2973</name>
</gene>
<evidence type="ECO:0000256" key="9">
    <source>
        <dbReference type="SAM" id="Phobius"/>
    </source>
</evidence>
<feature type="transmembrane region" description="Helical" evidence="9">
    <location>
        <begin position="179"/>
        <end position="200"/>
    </location>
</feature>
<dbReference type="PANTHER" id="PTHR24421:SF37">
    <property type="entry name" value="SENSOR HISTIDINE KINASE NARS"/>
    <property type="match status" value="1"/>
</dbReference>
<dbReference type="InterPro" id="IPR011712">
    <property type="entry name" value="Sig_transdc_His_kin_sub3_dim/P"/>
</dbReference>
<dbReference type="GO" id="GO:0046983">
    <property type="term" value="F:protein dimerization activity"/>
    <property type="evidence" value="ECO:0007669"/>
    <property type="project" value="InterPro"/>
</dbReference>
<dbReference type="SUPFAM" id="SSF55874">
    <property type="entry name" value="ATPase domain of HSP90 chaperone/DNA topoisomerase II/histidine kinase"/>
    <property type="match status" value="1"/>
</dbReference>
<reference evidence="11" key="1">
    <citation type="submission" date="2020-02" db="EMBL/GenBank/DDBJ databases">
        <authorList>
            <person name="Meier V. D."/>
        </authorList>
    </citation>
    <scope>NUCLEOTIDE SEQUENCE</scope>
    <source>
        <strain evidence="11">AVDCRST_MAG32</strain>
    </source>
</reference>
<keyword evidence="4 9" id="KW-0812">Transmembrane</keyword>
<keyword evidence="3" id="KW-0808">Transferase</keyword>
<feature type="transmembrane region" description="Helical" evidence="9">
    <location>
        <begin position="133"/>
        <end position="151"/>
    </location>
</feature>
<dbReference type="InterPro" id="IPR050482">
    <property type="entry name" value="Sensor_HK_TwoCompSys"/>
</dbReference>
<feature type="transmembrane region" description="Helical" evidence="9">
    <location>
        <begin position="238"/>
        <end position="262"/>
    </location>
</feature>
<dbReference type="Pfam" id="PF02518">
    <property type="entry name" value="HATPase_c"/>
    <property type="match status" value="1"/>
</dbReference>
<evidence type="ECO:0000256" key="1">
    <source>
        <dbReference type="ARBA" id="ARBA00004651"/>
    </source>
</evidence>
<feature type="transmembrane region" description="Helical" evidence="9">
    <location>
        <begin position="212"/>
        <end position="232"/>
    </location>
</feature>
<feature type="transmembrane region" description="Helical" evidence="9">
    <location>
        <begin position="36"/>
        <end position="55"/>
    </location>
</feature>
<feature type="transmembrane region" description="Helical" evidence="9">
    <location>
        <begin position="274"/>
        <end position="297"/>
    </location>
</feature>
<dbReference type="PANTHER" id="PTHR24421">
    <property type="entry name" value="NITRATE/NITRITE SENSOR PROTEIN NARX-RELATED"/>
    <property type="match status" value="1"/>
</dbReference>
<keyword evidence="6 9" id="KW-1133">Transmembrane helix</keyword>
<sequence length="656" mass="68440">MRWVRVSTVLVLAALAVVGALTPVAVATGRSRFDDLAIAAVVATYTAVGVVIELVRPGHRVGRIMLAGATAWGVGEALVAFGVQGWAGGAGGAGGASYVLAGVVGAAGRGAGWLVLVVVLPLVFPEGRAPSRLSVRLTAVCVVAFTAANLLTPEPLERRLATAANPVGLPDSVRWVTDLLALGGLALAFVSLGLAVAGLARRWRRGDELVRQQVLVFGVAFAVPLAVLPVVATPWATPWLFAMSVLPVPLAVGVALLTDRLYDVQLAVNRTVTYVALSVVLAATYALVIGGVGAMLQGRSTPWLPWAAAGVVAVAFAPLRDSLQRAANRLTYGAWSAPAEVLAESSRRLADAADGRSLLRELTDELVVDLGLQHAEIRDLDGHVLATSGSPGEAGEQLELTAYGAHVGTLSWTGSALRPAHRSLLHDLAHQIGGVVHAAGLVEQLHAAHERLVLAREQERRRLRRDLHDGLGPSLAGLGFQVDTIGNLLASGRPVEERLAALRSGLRGTVVEVRRIVEELRPAAIDDLGLFGAVAQLGHELADGSGLDLFLDLPDSRVPLPAAVEVAAYRITQEALTNVVRHADAQRCRVVARVTSEALEVEVTDDGRGGAGERPGVGIGSMRERAEELGGLLDVRGLERGTTVSARLPLRAGAAT</sequence>
<dbReference type="Gene3D" id="1.20.5.1930">
    <property type="match status" value="1"/>
</dbReference>
<evidence type="ECO:0000313" key="11">
    <source>
        <dbReference type="EMBL" id="CAA9401293.1"/>
    </source>
</evidence>
<organism evidence="11">
    <name type="scientific">uncultured Nocardioides sp</name>
    <dbReference type="NCBI Taxonomy" id="198441"/>
    <lineage>
        <taxon>Bacteria</taxon>
        <taxon>Bacillati</taxon>
        <taxon>Actinomycetota</taxon>
        <taxon>Actinomycetes</taxon>
        <taxon>Propionibacteriales</taxon>
        <taxon>Nocardioidaceae</taxon>
        <taxon>Nocardioides</taxon>
        <taxon>environmental samples</taxon>
    </lineage>
</organism>
<dbReference type="CDD" id="cd16917">
    <property type="entry name" value="HATPase_UhpB-NarQ-NarX-like"/>
    <property type="match status" value="1"/>
</dbReference>
<evidence type="ECO:0000256" key="5">
    <source>
        <dbReference type="ARBA" id="ARBA00022777"/>
    </source>
</evidence>